<keyword evidence="1" id="KW-0472">Membrane</keyword>
<keyword evidence="1" id="KW-0812">Transmembrane</keyword>
<dbReference type="RefSeq" id="WP_125227843.1">
    <property type="nucleotide sequence ID" value="NZ_RQYT01000013.1"/>
</dbReference>
<name>A0A3P1WUY5_9ACTN</name>
<evidence type="ECO:0000256" key="1">
    <source>
        <dbReference type="SAM" id="Phobius"/>
    </source>
</evidence>
<sequence length="134" mass="14540">MAEYDGWRWVLSLALPEARFFATHEDWLECLYGPTPGGLLPSESGSAAWLKKMIQSDGVPKIDVEKLDQIAERRISAPIPEKWKVRLWWVGLLVGFFIFAWVSFAVKSPIASGAVGAAAVGILVALGGAVASQV</sequence>
<evidence type="ECO:0000313" key="3">
    <source>
        <dbReference type="Proteomes" id="UP000280935"/>
    </source>
</evidence>
<organism evidence="2 3">
    <name type="scientific">Arachnia propionica</name>
    <dbReference type="NCBI Taxonomy" id="1750"/>
    <lineage>
        <taxon>Bacteria</taxon>
        <taxon>Bacillati</taxon>
        <taxon>Actinomycetota</taxon>
        <taxon>Actinomycetes</taxon>
        <taxon>Propionibacteriales</taxon>
        <taxon>Propionibacteriaceae</taxon>
        <taxon>Arachnia</taxon>
    </lineage>
</organism>
<accession>A0A3P1WUY5</accession>
<reference evidence="2 3" key="1">
    <citation type="submission" date="2018-11" db="EMBL/GenBank/DDBJ databases">
        <title>Genomes From Bacteria Associated with the Canine Oral Cavity: a Test Case for Automated Genome-Based Taxonomic Assignment.</title>
        <authorList>
            <person name="Coil D.A."/>
            <person name="Jospin G."/>
            <person name="Darling A.E."/>
            <person name="Wallis C."/>
            <person name="Davis I.J."/>
            <person name="Harris S."/>
            <person name="Eisen J.A."/>
            <person name="Holcombe L.J."/>
            <person name="O'Flynn C."/>
        </authorList>
    </citation>
    <scope>NUCLEOTIDE SEQUENCE [LARGE SCALE GENOMIC DNA]</scope>
    <source>
        <strain evidence="2 3">OH2822_COT-296</strain>
    </source>
</reference>
<dbReference type="EMBL" id="RQYT01000013">
    <property type="protein sequence ID" value="RRD49718.1"/>
    <property type="molecule type" value="Genomic_DNA"/>
</dbReference>
<dbReference type="AlphaFoldDB" id="A0A3P1WUY5"/>
<proteinExistence type="predicted"/>
<comment type="caution">
    <text evidence="2">The sequence shown here is derived from an EMBL/GenBank/DDBJ whole genome shotgun (WGS) entry which is preliminary data.</text>
</comment>
<keyword evidence="1" id="KW-1133">Transmembrane helix</keyword>
<gene>
    <name evidence="2" type="ORF">EII35_07490</name>
</gene>
<evidence type="ECO:0000313" key="2">
    <source>
        <dbReference type="EMBL" id="RRD49718.1"/>
    </source>
</evidence>
<dbReference type="Proteomes" id="UP000280935">
    <property type="component" value="Unassembled WGS sequence"/>
</dbReference>
<feature type="transmembrane region" description="Helical" evidence="1">
    <location>
        <begin position="110"/>
        <end position="131"/>
    </location>
</feature>
<protein>
    <submittedName>
        <fullName evidence="2">Uncharacterized protein</fullName>
    </submittedName>
</protein>
<feature type="transmembrane region" description="Helical" evidence="1">
    <location>
        <begin position="87"/>
        <end position="104"/>
    </location>
</feature>